<feature type="transmembrane region" description="Helical" evidence="5">
    <location>
        <begin position="179"/>
        <end position="198"/>
    </location>
</feature>
<reference evidence="7" key="1">
    <citation type="submission" date="2022-04" db="EMBL/GenBank/DDBJ databases">
        <title>Corynebacterium kalidii LD5P10.</title>
        <authorList>
            <person name="Sun J.Q."/>
        </authorList>
    </citation>
    <scope>NUCLEOTIDE SEQUENCE</scope>
    <source>
        <strain evidence="7">LD5P10</strain>
    </source>
</reference>
<dbReference type="GO" id="GO:0016020">
    <property type="term" value="C:membrane"/>
    <property type="evidence" value="ECO:0007669"/>
    <property type="project" value="UniProtKB-SubCell"/>
</dbReference>
<dbReference type="GO" id="GO:0004252">
    <property type="term" value="F:serine-type endopeptidase activity"/>
    <property type="evidence" value="ECO:0007669"/>
    <property type="project" value="InterPro"/>
</dbReference>
<evidence type="ECO:0000256" key="3">
    <source>
        <dbReference type="ARBA" id="ARBA00022989"/>
    </source>
</evidence>
<keyword evidence="3 5" id="KW-1133">Transmembrane helix</keyword>
<keyword evidence="2 5" id="KW-0812">Transmembrane</keyword>
<dbReference type="Proteomes" id="UP001139207">
    <property type="component" value="Unassembled WGS sequence"/>
</dbReference>
<dbReference type="Gene3D" id="1.20.1540.10">
    <property type="entry name" value="Rhomboid-like"/>
    <property type="match status" value="1"/>
</dbReference>
<dbReference type="Pfam" id="PF01694">
    <property type="entry name" value="Rhomboid"/>
    <property type="match status" value="1"/>
</dbReference>
<dbReference type="InterPro" id="IPR022764">
    <property type="entry name" value="Peptidase_S54_rhomboid_dom"/>
</dbReference>
<feature type="transmembrane region" description="Helical" evidence="5">
    <location>
        <begin position="27"/>
        <end position="48"/>
    </location>
</feature>
<evidence type="ECO:0000256" key="2">
    <source>
        <dbReference type="ARBA" id="ARBA00022692"/>
    </source>
</evidence>
<feature type="transmembrane region" description="Helical" evidence="5">
    <location>
        <begin position="155"/>
        <end position="173"/>
    </location>
</feature>
<feature type="transmembrane region" description="Helical" evidence="5">
    <location>
        <begin position="102"/>
        <end position="121"/>
    </location>
</feature>
<evidence type="ECO:0000313" key="8">
    <source>
        <dbReference type="Proteomes" id="UP001139207"/>
    </source>
</evidence>
<comment type="caution">
    <text evidence="7">The sequence shown here is derived from an EMBL/GenBank/DDBJ whole genome shotgun (WGS) entry which is preliminary data.</text>
</comment>
<dbReference type="RefSeq" id="WP_244803977.1">
    <property type="nucleotide sequence ID" value="NZ_JALIEA010000012.1"/>
</dbReference>
<dbReference type="AlphaFoldDB" id="A0A9X2B213"/>
<accession>A0A9X2B213</accession>
<keyword evidence="8" id="KW-1185">Reference proteome</keyword>
<evidence type="ECO:0000256" key="4">
    <source>
        <dbReference type="ARBA" id="ARBA00023136"/>
    </source>
</evidence>
<protein>
    <submittedName>
        <fullName evidence="7">Rhomboid family intramembrane serine protease</fullName>
    </submittedName>
</protein>
<proteinExistence type="predicted"/>
<keyword evidence="7" id="KW-0378">Hydrolase</keyword>
<evidence type="ECO:0000256" key="5">
    <source>
        <dbReference type="SAM" id="Phobius"/>
    </source>
</evidence>
<dbReference type="InterPro" id="IPR035952">
    <property type="entry name" value="Rhomboid-like_sf"/>
</dbReference>
<comment type="subcellular location">
    <subcellularLocation>
        <location evidence="1">Membrane</location>
        <topology evidence="1">Multi-pass membrane protein</topology>
    </subcellularLocation>
</comment>
<feature type="domain" description="Peptidase S54 rhomboid" evidence="6">
    <location>
        <begin position="64"/>
        <end position="199"/>
    </location>
</feature>
<evidence type="ECO:0000259" key="6">
    <source>
        <dbReference type="Pfam" id="PF01694"/>
    </source>
</evidence>
<sequence length="219" mass="23225">MTGHTPAATTAKTVKTRFRDRGRFGQALVTTLVFLAVLWVVQIVNWASGNRLVSLGIHPLDFSRFWGILPAPFIHVDFAHLVANTPAIAVLLFLVALSGQKAVWASTVVATVVGGLGVFFIGGENTVHVGASILVYGWAVFLAVRGFFTRRILEILLGLAVVVVYAGLFWGILPNQAGVSWQGHLFGGVGGAVTAWAAGRPAAKERRQVTAARSAGAVK</sequence>
<evidence type="ECO:0000256" key="1">
    <source>
        <dbReference type="ARBA" id="ARBA00004141"/>
    </source>
</evidence>
<name>A0A9X2B213_9CORY</name>
<feature type="transmembrane region" description="Helical" evidence="5">
    <location>
        <begin position="68"/>
        <end position="95"/>
    </location>
</feature>
<feature type="transmembrane region" description="Helical" evidence="5">
    <location>
        <begin position="127"/>
        <end position="148"/>
    </location>
</feature>
<keyword evidence="7" id="KW-0645">Protease</keyword>
<keyword evidence="4 5" id="KW-0472">Membrane</keyword>
<evidence type="ECO:0000313" key="7">
    <source>
        <dbReference type="EMBL" id="MCJ7858240.1"/>
    </source>
</evidence>
<dbReference type="GO" id="GO:0006508">
    <property type="term" value="P:proteolysis"/>
    <property type="evidence" value="ECO:0007669"/>
    <property type="project" value="UniProtKB-KW"/>
</dbReference>
<dbReference type="EMBL" id="JALIEA010000012">
    <property type="protein sequence ID" value="MCJ7858240.1"/>
    <property type="molecule type" value="Genomic_DNA"/>
</dbReference>
<organism evidence="7 8">
    <name type="scientific">Corynebacterium kalidii</name>
    <dbReference type="NCBI Taxonomy" id="2931982"/>
    <lineage>
        <taxon>Bacteria</taxon>
        <taxon>Bacillati</taxon>
        <taxon>Actinomycetota</taxon>
        <taxon>Actinomycetes</taxon>
        <taxon>Mycobacteriales</taxon>
        <taxon>Corynebacteriaceae</taxon>
        <taxon>Corynebacterium</taxon>
    </lineage>
</organism>
<gene>
    <name evidence="7" type="ORF">MUN33_05835</name>
</gene>
<dbReference type="SUPFAM" id="SSF144091">
    <property type="entry name" value="Rhomboid-like"/>
    <property type="match status" value="1"/>
</dbReference>